<dbReference type="Proteomes" id="UP000242381">
    <property type="component" value="Unassembled WGS sequence"/>
</dbReference>
<evidence type="ECO:0000313" key="2">
    <source>
        <dbReference type="Proteomes" id="UP000242381"/>
    </source>
</evidence>
<accession>A0A1X0RKY2</accession>
<proteinExistence type="predicted"/>
<organism evidence="1 2">
    <name type="scientific">Rhizopus microsporus</name>
    <dbReference type="NCBI Taxonomy" id="58291"/>
    <lineage>
        <taxon>Eukaryota</taxon>
        <taxon>Fungi</taxon>
        <taxon>Fungi incertae sedis</taxon>
        <taxon>Mucoromycota</taxon>
        <taxon>Mucoromycotina</taxon>
        <taxon>Mucoromycetes</taxon>
        <taxon>Mucorales</taxon>
        <taxon>Mucorineae</taxon>
        <taxon>Rhizopodaceae</taxon>
        <taxon>Rhizopus</taxon>
    </lineage>
</organism>
<sequence length="167" mass="19235">SAYTIDSEFHFTRPRSNIEIAQSPIFVKTFLKAVRDGHIQLAPFFLRTCIAQSLAHLASPAYIPVLHHNIDVSQFIKACTLVSSGKDITSREFRNLCRSPTPESFPRLSSNKWFSSWRFPIHLQARTVWHRVLHGKLAIRCIFFSSSFMNLWILHSVTIQLHDQSLT</sequence>
<dbReference type="EMBL" id="KV921638">
    <property type="protein sequence ID" value="ORE12581.1"/>
    <property type="molecule type" value="Genomic_DNA"/>
</dbReference>
<evidence type="ECO:0000313" key="1">
    <source>
        <dbReference type="EMBL" id="ORE12581.1"/>
    </source>
</evidence>
<dbReference type="AlphaFoldDB" id="A0A1X0RKY2"/>
<reference evidence="1 2" key="1">
    <citation type="journal article" date="2016" name="Proc. Natl. Acad. Sci. U.S.A.">
        <title>Lipid metabolic changes in an early divergent fungus govern the establishment of a mutualistic symbiosis with endobacteria.</title>
        <authorList>
            <person name="Lastovetsky O.A."/>
            <person name="Gaspar M.L."/>
            <person name="Mondo S.J."/>
            <person name="LaButti K.M."/>
            <person name="Sandor L."/>
            <person name="Grigoriev I.V."/>
            <person name="Henry S.A."/>
            <person name="Pawlowska T.E."/>
        </authorList>
    </citation>
    <scope>NUCLEOTIDE SEQUENCE [LARGE SCALE GENOMIC DNA]</scope>
    <source>
        <strain evidence="1 2">ATCC 11559</strain>
    </source>
</reference>
<gene>
    <name evidence="1" type="ORF">BCV71DRAFT_190789</name>
</gene>
<name>A0A1X0RKY2_RHIZD</name>
<dbReference type="VEuPathDB" id="FungiDB:BCV72DRAFT_245794"/>
<protein>
    <submittedName>
        <fullName evidence="1">Uncharacterized protein</fullName>
    </submittedName>
</protein>
<feature type="non-terminal residue" evidence="1">
    <location>
        <position position="1"/>
    </location>
</feature>